<keyword evidence="3 6" id="KW-1133">Transmembrane helix</keyword>
<dbReference type="Proteomes" id="UP000027920">
    <property type="component" value="Unassembled WGS sequence"/>
</dbReference>
<dbReference type="EMBL" id="AMGV01000006">
    <property type="protein sequence ID" value="KEF56132.1"/>
    <property type="molecule type" value="Genomic_DNA"/>
</dbReference>
<dbReference type="InterPro" id="IPR049326">
    <property type="entry name" value="Rhodopsin_dom_fungi"/>
</dbReference>
<evidence type="ECO:0000256" key="1">
    <source>
        <dbReference type="ARBA" id="ARBA00004141"/>
    </source>
</evidence>
<comment type="caution">
    <text evidence="8">The sequence shown here is derived from an EMBL/GenBank/DDBJ whole genome shotgun (WGS) entry which is preliminary data.</text>
</comment>
<proteinExistence type="inferred from homology"/>
<reference evidence="8 9" key="1">
    <citation type="submission" date="2013-03" db="EMBL/GenBank/DDBJ databases">
        <title>The Genome Sequence of Exophiala aquamarina CBS 119918.</title>
        <authorList>
            <consortium name="The Broad Institute Genomics Platform"/>
            <person name="Cuomo C."/>
            <person name="de Hoog S."/>
            <person name="Gorbushina A."/>
            <person name="Walker B."/>
            <person name="Young S.K."/>
            <person name="Zeng Q."/>
            <person name="Gargeya S."/>
            <person name="Fitzgerald M."/>
            <person name="Haas B."/>
            <person name="Abouelleil A."/>
            <person name="Allen A.W."/>
            <person name="Alvarado L."/>
            <person name="Arachchi H.M."/>
            <person name="Berlin A.M."/>
            <person name="Chapman S.B."/>
            <person name="Gainer-Dewar J."/>
            <person name="Goldberg J."/>
            <person name="Griggs A."/>
            <person name="Gujja S."/>
            <person name="Hansen M."/>
            <person name="Howarth C."/>
            <person name="Imamovic A."/>
            <person name="Ireland A."/>
            <person name="Larimer J."/>
            <person name="McCowan C."/>
            <person name="Murphy C."/>
            <person name="Pearson M."/>
            <person name="Poon T.W."/>
            <person name="Priest M."/>
            <person name="Roberts A."/>
            <person name="Saif S."/>
            <person name="Shea T."/>
            <person name="Sisk P."/>
            <person name="Sykes S."/>
            <person name="Wortman J."/>
            <person name="Nusbaum C."/>
            <person name="Birren B."/>
        </authorList>
    </citation>
    <scope>NUCLEOTIDE SEQUENCE [LARGE SCALE GENOMIC DNA]</scope>
    <source>
        <strain evidence="8 9">CBS 119918</strain>
    </source>
</reference>
<sequence>MHDEIYAHGIRRALLCAPAGAWSNIDYVAMCGIECFCDDRKLAQLGYKCFEQNCTVREALVAHNITALTCSFPDRDRGVVSSAVTFTSLAVALSLVVTRAIVFAVSRVWGWDDIATGFATIVMIGNAVCNPISRHYGYGKDIWRLSFSHTATVLKVFFIGGIFYTLGVALVKIAFICFYLKLFPSRGFRKVAYPLLVISILYGGTFTFLFIFQCSPISYAWMQWDGVAEGTCLNFDLGAVIHAIVNILLDIAIFALPLTQLWGLNLSRKKKIHVMLMFSVGFL</sequence>
<dbReference type="OrthoDB" id="2496787at2759"/>
<dbReference type="GeneID" id="25282626"/>
<evidence type="ECO:0000313" key="8">
    <source>
        <dbReference type="EMBL" id="KEF56132.1"/>
    </source>
</evidence>
<evidence type="ECO:0000256" key="4">
    <source>
        <dbReference type="ARBA" id="ARBA00023136"/>
    </source>
</evidence>
<name>A0A072P8R6_9EURO</name>
<evidence type="ECO:0000256" key="3">
    <source>
        <dbReference type="ARBA" id="ARBA00022989"/>
    </source>
</evidence>
<feature type="transmembrane region" description="Helical" evidence="6">
    <location>
        <begin position="153"/>
        <end position="180"/>
    </location>
</feature>
<evidence type="ECO:0000259" key="7">
    <source>
        <dbReference type="Pfam" id="PF20684"/>
    </source>
</evidence>
<organism evidence="8 9">
    <name type="scientific">Exophiala aquamarina CBS 119918</name>
    <dbReference type="NCBI Taxonomy" id="1182545"/>
    <lineage>
        <taxon>Eukaryota</taxon>
        <taxon>Fungi</taxon>
        <taxon>Dikarya</taxon>
        <taxon>Ascomycota</taxon>
        <taxon>Pezizomycotina</taxon>
        <taxon>Eurotiomycetes</taxon>
        <taxon>Chaetothyriomycetidae</taxon>
        <taxon>Chaetothyriales</taxon>
        <taxon>Herpotrichiellaceae</taxon>
        <taxon>Exophiala</taxon>
    </lineage>
</organism>
<feature type="transmembrane region" description="Helical" evidence="6">
    <location>
        <begin position="83"/>
        <end position="102"/>
    </location>
</feature>
<gene>
    <name evidence="8" type="ORF">A1O9_07713</name>
</gene>
<protein>
    <recommendedName>
        <fullName evidence="7">Rhodopsin domain-containing protein</fullName>
    </recommendedName>
</protein>
<evidence type="ECO:0000256" key="5">
    <source>
        <dbReference type="ARBA" id="ARBA00038359"/>
    </source>
</evidence>
<evidence type="ECO:0000313" key="9">
    <source>
        <dbReference type="Proteomes" id="UP000027920"/>
    </source>
</evidence>
<dbReference type="VEuPathDB" id="FungiDB:A1O9_07713"/>
<feature type="transmembrane region" description="Helical" evidence="6">
    <location>
        <begin position="192"/>
        <end position="219"/>
    </location>
</feature>
<dbReference type="AlphaFoldDB" id="A0A072P8R6"/>
<keyword evidence="4 6" id="KW-0472">Membrane</keyword>
<evidence type="ECO:0000256" key="6">
    <source>
        <dbReference type="SAM" id="Phobius"/>
    </source>
</evidence>
<dbReference type="GO" id="GO:0016020">
    <property type="term" value="C:membrane"/>
    <property type="evidence" value="ECO:0007669"/>
    <property type="project" value="UniProtKB-SubCell"/>
</dbReference>
<feature type="transmembrane region" description="Helical" evidence="6">
    <location>
        <begin position="239"/>
        <end position="262"/>
    </location>
</feature>
<keyword evidence="9" id="KW-1185">Reference proteome</keyword>
<comment type="subcellular location">
    <subcellularLocation>
        <location evidence="1">Membrane</location>
        <topology evidence="1">Multi-pass membrane protein</topology>
    </subcellularLocation>
</comment>
<keyword evidence="2 6" id="KW-0812">Transmembrane</keyword>
<dbReference type="InterPro" id="IPR052337">
    <property type="entry name" value="SAT4-like"/>
</dbReference>
<feature type="domain" description="Rhodopsin" evidence="7">
    <location>
        <begin position="105"/>
        <end position="282"/>
    </location>
</feature>
<dbReference type="PANTHER" id="PTHR33048">
    <property type="entry name" value="PTH11-LIKE INTEGRAL MEMBRANE PROTEIN (AFU_ORTHOLOGUE AFUA_5G11245)"/>
    <property type="match status" value="1"/>
</dbReference>
<dbReference type="HOGENOM" id="CLU_028200_6_4_1"/>
<comment type="similarity">
    <text evidence="5">Belongs to the SAT4 family.</text>
</comment>
<dbReference type="Pfam" id="PF20684">
    <property type="entry name" value="Fung_rhodopsin"/>
    <property type="match status" value="1"/>
</dbReference>
<accession>A0A072P8R6</accession>
<evidence type="ECO:0000256" key="2">
    <source>
        <dbReference type="ARBA" id="ARBA00022692"/>
    </source>
</evidence>
<dbReference type="PANTHER" id="PTHR33048:SF143">
    <property type="entry name" value="EXTRACELLULAR MEMBRANE PROTEIN CFEM DOMAIN-CONTAINING PROTEIN-RELATED"/>
    <property type="match status" value="1"/>
</dbReference>
<dbReference type="RefSeq" id="XP_013258722.1">
    <property type="nucleotide sequence ID" value="XM_013403268.1"/>
</dbReference>